<accession>A0A511M7X2</accession>
<dbReference type="EMBL" id="BJXA01000005">
    <property type="protein sequence ID" value="GEM36732.1"/>
    <property type="molecule type" value="Genomic_DNA"/>
</dbReference>
<comment type="caution">
    <text evidence="1">The sequence shown here is derived from an EMBL/GenBank/DDBJ whole genome shotgun (WGS) entry which is preliminary data.</text>
</comment>
<evidence type="ECO:0000313" key="1">
    <source>
        <dbReference type="EMBL" id="GEM36732.1"/>
    </source>
</evidence>
<name>A0A511M7X2_9NOCA</name>
<proteinExistence type="predicted"/>
<reference evidence="1 2" key="1">
    <citation type="submission" date="2019-07" db="EMBL/GenBank/DDBJ databases">
        <title>Whole genome shotgun sequence of Nocardia ninae NBRC 108245.</title>
        <authorList>
            <person name="Hosoyama A."/>
            <person name="Uohara A."/>
            <person name="Ohji S."/>
            <person name="Ichikawa N."/>
        </authorList>
    </citation>
    <scope>NUCLEOTIDE SEQUENCE [LARGE SCALE GENOMIC DNA]</scope>
    <source>
        <strain evidence="1 2">NBRC 108245</strain>
    </source>
</reference>
<organism evidence="1 2">
    <name type="scientific">Nocardia ninae NBRC 108245</name>
    <dbReference type="NCBI Taxonomy" id="1210091"/>
    <lineage>
        <taxon>Bacteria</taxon>
        <taxon>Bacillati</taxon>
        <taxon>Actinomycetota</taxon>
        <taxon>Actinomycetes</taxon>
        <taxon>Mycobacteriales</taxon>
        <taxon>Nocardiaceae</taxon>
        <taxon>Nocardia</taxon>
    </lineage>
</organism>
<protein>
    <submittedName>
        <fullName evidence="1">Uncharacterized protein</fullName>
    </submittedName>
</protein>
<keyword evidence="2" id="KW-1185">Reference proteome</keyword>
<dbReference type="AlphaFoldDB" id="A0A511M7X2"/>
<dbReference type="Proteomes" id="UP000321424">
    <property type="component" value="Unassembled WGS sequence"/>
</dbReference>
<evidence type="ECO:0000313" key="2">
    <source>
        <dbReference type="Proteomes" id="UP000321424"/>
    </source>
</evidence>
<gene>
    <name evidence="1" type="ORF">NN4_12510</name>
</gene>
<sequence>MGGLIDDEDLPAGLVDHVMVVLDELPARRCRRIDPLQFGFQRILGSAVRSQQLGDLGNALFGEFGRASHLVVLASEVVRGQSTGIQVVVQEILGPHHAVGDVARGLLRGTVGNDPRGVGVHQCFIDLIDHGHPARHHFAAQMTESGVVQSADVDRRFPVCRRHIPFTIRIHPADMKPVGPQHPLVQVECLVGQGVAGGEHLQ</sequence>